<accession>A0AAD9DBI8</accession>
<feature type="region of interest" description="Disordered" evidence="1">
    <location>
        <begin position="1"/>
        <end position="55"/>
    </location>
</feature>
<reference evidence="2" key="1">
    <citation type="submission" date="2023-06" db="EMBL/GenBank/DDBJ databases">
        <title>Survivors Of The Sea: Transcriptome response of Skeletonema marinoi to long-term dormancy.</title>
        <authorList>
            <person name="Pinder M.I.M."/>
            <person name="Kourtchenko O."/>
            <person name="Robertson E.K."/>
            <person name="Larsson T."/>
            <person name="Maumus F."/>
            <person name="Osuna-Cruz C.M."/>
            <person name="Vancaester E."/>
            <person name="Stenow R."/>
            <person name="Vandepoele K."/>
            <person name="Ploug H."/>
            <person name="Bruchert V."/>
            <person name="Godhe A."/>
            <person name="Topel M."/>
        </authorList>
    </citation>
    <scope>NUCLEOTIDE SEQUENCE</scope>
    <source>
        <strain evidence="2">R05AC</strain>
    </source>
</reference>
<gene>
    <name evidence="2" type="ORF">QTG54_009499</name>
</gene>
<protein>
    <submittedName>
        <fullName evidence="2">Uncharacterized protein</fullName>
    </submittedName>
</protein>
<comment type="caution">
    <text evidence="2">The sequence shown here is derived from an EMBL/GenBank/DDBJ whole genome shotgun (WGS) entry which is preliminary data.</text>
</comment>
<dbReference type="EMBL" id="JATAAI010000017">
    <property type="protein sequence ID" value="KAK1739740.1"/>
    <property type="molecule type" value="Genomic_DNA"/>
</dbReference>
<sequence length="151" mass="17194">MMTSHARAVTPLIEDKQGQGALRAQNQNSRKNVNNDSSDSDDKPNKRRKTNNKQAVLLNEFNQEFGDVESFFRSGGAQATRGQQEPISKVRSGLDSLFLPYHEARRLRIPEVLWIYSNPGFNDCPLDIPDHEDDEIELLPTRPSGRRFLTK</sequence>
<keyword evidence="3" id="KW-1185">Reference proteome</keyword>
<dbReference type="Proteomes" id="UP001224775">
    <property type="component" value="Unassembled WGS sequence"/>
</dbReference>
<evidence type="ECO:0000313" key="3">
    <source>
        <dbReference type="Proteomes" id="UP001224775"/>
    </source>
</evidence>
<dbReference type="AlphaFoldDB" id="A0AAD9DBI8"/>
<feature type="compositionally biased region" description="Low complexity" evidence="1">
    <location>
        <begin position="28"/>
        <end position="37"/>
    </location>
</feature>
<evidence type="ECO:0000256" key="1">
    <source>
        <dbReference type="SAM" id="MobiDB-lite"/>
    </source>
</evidence>
<organism evidence="2 3">
    <name type="scientific">Skeletonema marinoi</name>
    <dbReference type="NCBI Taxonomy" id="267567"/>
    <lineage>
        <taxon>Eukaryota</taxon>
        <taxon>Sar</taxon>
        <taxon>Stramenopiles</taxon>
        <taxon>Ochrophyta</taxon>
        <taxon>Bacillariophyta</taxon>
        <taxon>Coscinodiscophyceae</taxon>
        <taxon>Thalassiosirophycidae</taxon>
        <taxon>Thalassiosirales</taxon>
        <taxon>Skeletonemataceae</taxon>
        <taxon>Skeletonema</taxon>
        <taxon>Skeletonema marinoi-dohrnii complex</taxon>
    </lineage>
</organism>
<evidence type="ECO:0000313" key="2">
    <source>
        <dbReference type="EMBL" id="KAK1739740.1"/>
    </source>
</evidence>
<name>A0AAD9DBI8_9STRA</name>
<proteinExistence type="predicted"/>